<dbReference type="SUPFAM" id="SSF51735">
    <property type="entry name" value="NAD(P)-binding Rossmann-fold domains"/>
    <property type="match status" value="1"/>
</dbReference>
<name>A0AAU8JCA5_9CYAN</name>
<protein>
    <submittedName>
        <fullName evidence="2">Saccharopine dehydrogenase NADP-binding domain-containing protein</fullName>
    </submittedName>
</protein>
<dbReference type="AlphaFoldDB" id="A0AAU8JCA5"/>
<dbReference type="EMBL" id="CP159837">
    <property type="protein sequence ID" value="XCM36829.1"/>
    <property type="molecule type" value="Genomic_DNA"/>
</dbReference>
<sequence>MSDRILIIGGTGRIGSCVAQDIAQHTDAEITVTGRKAIAPGVGDFSVLALDLADRGQLLSCDRWP</sequence>
<feature type="domain" description="Saccharopine dehydrogenase NADP binding" evidence="1">
    <location>
        <begin position="5"/>
        <end position="37"/>
    </location>
</feature>
<reference evidence="2" key="1">
    <citation type="submission" date="2024-07" db="EMBL/GenBank/DDBJ databases">
        <authorList>
            <person name="Kim Y.J."/>
            <person name="Jeong J.Y."/>
        </authorList>
    </citation>
    <scope>NUCLEOTIDE SEQUENCE</scope>
    <source>
        <strain evidence="2">GIHE-MW2</strain>
    </source>
</reference>
<gene>
    <name evidence="2" type="ORF">ABWT76_005613</name>
</gene>
<proteinExistence type="predicted"/>
<evidence type="ECO:0000259" key="1">
    <source>
        <dbReference type="Pfam" id="PF03435"/>
    </source>
</evidence>
<dbReference type="Pfam" id="PF03435">
    <property type="entry name" value="Sacchrp_dh_NADP"/>
    <property type="match status" value="1"/>
</dbReference>
<accession>A0AAU8JCA5</accession>
<evidence type="ECO:0000313" key="2">
    <source>
        <dbReference type="EMBL" id="XCM36829.1"/>
    </source>
</evidence>
<dbReference type="InterPro" id="IPR036291">
    <property type="entry name" value="NAD(P)-bd_dom_sf"/>
</dbReference>
<dbReference type="Gene3D" id="3.40.50.720">
    <property type="entry name" value="NAD(P)-binding Rossmann-like Domain"/>
    <property type="match status" value="1"/>
</dbReference>
<organism evidence="2">
    <name type="scientific">Planktothricoides raciborskii GIHE-MW2</name>
    <dbReference type="NCBI Taxonomy" id="2792601"/>
    <lineage>
        <taxon>Bacteria</taxon>
        <taxon>Bacillati</taxon>
        <taxon>Cyanobacteriota</taxon>
        <taxon>Cyanophyceae</taxon>
        <taxon>Oscillatoriophycideae</taxon>
        <taxon>Oscillatoriales</taxon>
        <taxon>Oscillatoriaceae</taxon>
        <taxon>Planktothricoides</taxon>
    </lineage>
</organism>
<dbReference type="RefSeq" id="WP_322096550.1">
    <property type="nucleotide sequence ID" value="NZ_CP159837.1"/>
</dbReference>
<dbReference type="InterPro" id="IPR005097">
    <property type="entry name" value="Sacchrp_dh_NADP-bd"/>
</dbReference>